<protein>
    <recommendedName>
        <fullName evidence="3">Alpha/beta hydrolase</fullName>
    </recommendedName>
</protein>
<name>A0ABR5IRH7_9ACTN</name>
<dbReference type="Proteomes" id="UP000037020">
    <property type="component" value="Unassembled WGS sequence"/>
</dbReference>
<evidence type="ECO:0000313" key="1">
    <source>
        <dbReference type="EMBL" id="KOG46107.1"/>
    </source>
</evidence>
<evidence type="ECO:0000313" key="2">
    <source>
        <dbReference type="Proteomes" id="UP000037020"/>
    </source>
</evidence>
<dbReference type="InterPro" id="IPR029058">
    <property type="entry name" value="AB_hydrolase_fold"/>
</dbReference>
<dbReference type="Gene3D" id="3.40.50.1820">
    <property type="entry name" value="alpha/beta hydrolase"/>
    <property type="match status" value="1"/>
</dbReference>
<dbReference type="SUPFAM" id="SSF53474">
    <property type="entry name" value="alpha/beta-Hydrolases"/>
    <property type="match status" value="1"/>
</dbReference>
<dbReference type="EMBL" id="LGUT01004551">
    <property type="protein sequence ID" value="KOG46107.1"/>
    <property type="molecule type" value="Genomic_DNA"/>
</dbReference>
<keyword evidence="2" id="KW-1185">Reference proteome</keyword>
<proteinExistence type="predicted"/>
<accession>A0ABR5IRH7</accession>
<sequence>RAADAAALAVPTLIVHGPDDTLAPWDSSRELAAARPELITLHTVRRAPHAAMWNADPKGYEEALRRFMTPLM</sequence>
<feature type="non-terminal residue" evidence="1">
    <location>
        <position position="1"/>
    </location>
</feature>
<reference evidence="1 2" key="1">
    <citation type="submission" date="2015-07" db="EMBL/GenBank/DDBJ databases">
        <authorList>
            <person name="Ju K.-S."/>
            <person name="Doroghazi J.R."/>
            <person name="Metcalf W.W."/>
        </authorList>
    </citation>
    <scope>NUCLEOTIDE SEQUENCE [LARGE SCALE GENOMIC DNA]</scope>
    <source>
        <strain evidence="1 2">NRRL B-3589</strain>
    </source>
</reference>
<organism evidence="1 2">
    <name type="scientific">Streptomyces varsoviensis</name>
    <dbReference type="NCBI Taxonomy" id="67373"/>
    <lineage>
        <taxon>Bacteria</taxon>
        <taxon>Bacillati</taxon>
        <taxon>Actinomycetota</taxon>
        <taxon>Actinomycetes</taxon>
        <taxon>Kitasatosporales</taxon>
        <taxon>Streptomycetaceae</taxon>
        <taxon>Streptomyces</taxon>
    </lineage>
</organism>
<evidence type="ECO:0008006" key="3">
    <source>
        <dbReference type="Google" id="ProtNLM"/>
    </source>
</evidence>
<comment type="caution">
    <text evidence="1">The sequence shown here is derived from an EMBL/GenBank/DDBJ whole genome shotgun (WGS) entry which is preliminary data.</text>
</comment>
<gene>
    <name evidence="1" type="ORF">ADK38_46050</name>
</gene>